<dbReference type="PANTHER" id="PTHR43135:SF3">
    <property type="entry name" value="ALPHA-D-RIBOSE 1-METHYLPHOSPHONATE 5-TRIPHOSPHATE DIPHOSPHATASE"/>
    <property type="match status" value="1"/>
</dbReference>
<dbReference type="EMBL" id="AQQR01000019">
    <property type="protein sequence ID" value="OWU68754.1"/>
    <property type="molecule type" value="Genomic_DNA"/>
</dbReference>
<dbReference type="InterPro" id="IPR012696">
    <property type="entry name" value="PhnM"/>
</dbReference>
<dbReference type="InterPro" id="IPR013108">
    <property type="entry name" value="Amidohydro_3"/>
</dbReference>
<dbReference type="InterPro" id="IPR011059">
    <property type="entry name" value="Metal-dep_hydrolase_composite"/>
</dbReference>
<dbReference type="GO" id="GO:0019700">
    <property type="term" value="P:organic phosphonate catabolic process"/>
    <property type="evidence" value="ECO:0007669"/>
    <property type="project" value="InterPro"/>
</dbReference>
<evidence type="ECO:0000259" key="1">
    <source>
        <dbReference type="Pfam" id="PF07969"/>
    </source>
</evidence>
<dbReference type="OrthoDB" id="9785413at2"/>
<dbReference type="GO" id="GO:0016810">
    <property type="term" value="F:hydrolase activity, acting on carbon-nitrogen (but not peptide) bonds"/>
    <property type="evidence" value="ECO:0007669"/>
    <property type="project" value="InterPro"/>
</dbReference>
<evidence type="ECO:0000313" key="2">
    <source>
        <dbReference type="EMBL" id="OWU68754.1"/>
    </source>
</evidence>
<protein>
    <submittedName>
        <fullName evidence="2">Phosphonate metabolism protein PhnM</fullName>
    </submittedName>
</protein>
<dbReference type="Pfam" id="PF07969">
    <property type="entry name" value="Amidohydro_3"/>
    <property type="match status" value="1"/>
</dbReference>
<dbReference type="InterPro" id="IPR051781">
    <property type="entry name" value="Metallo-dep_Hydrolase"/>
</dbReference>
<dbReference type="NCBIfam" id="NF011987">
    <property type="entry name" value="PRK15446.2-3"/>
    <property type="match status" value="1"/>
</dbReference>
<dbReference type="Gene3D" id="3.20.20.140">
    <property type="entry name" value="Metal-dependent hydrolases"/>
    <property type="match status" value="1"/>
</dbReference>
<sequence>MTLALDLVGAQVLRPGAGLVEDRLSLADGVIVEAPVGRAVDLSGFLVLPGIVDAHGDGFERHMAPRRGAMMEPAAGLWAVEAELAANGITTGVLAQFMSWEGGLRGAEFADGVFSALRAARGDLLVDMVPQLRFETHLLAEYDGLPGRLAGWGVGHVVFNDHLPHDRLAEGRRPPRLTGQALKAGRNPETHFAMMLELHARSPEVPAALDRLTARLAEAGVRMGSHDDRRAEDRAAWRARGVTVSEFPETRAAAAAAREGGDLTVFGSPNVVRGGSHNGNVPAAEMVAEGLCDALASDYHYPSTRRAVRRLVEEGALDLGAAWALVSEGPARVLGLTDRGVLAPGLRADLVVMEPGTGRIGATVSKGRVACMSGAVAERFLGRAG</sequence>
<dbReference type="Proteomes" id="UP000215377">
    <property type="component" value="Unassembled WGS sequence"/>
</dbReference>
<proteinExistence type="predicted"/>
<keyword evidence="3" id="KW-1185">Reference proteome</keyword>
<dbReference type="RefSeq" id="WP_088652395.1">
    <property type="nucleotide sequence ID" value="NZ_AQQR01000019.1"/>
</dbReference>
<comment type="caution">
    <text evidence="2">The sequence shown here is derived from an EMBL/GenBank/DDBJ whole genome shotgun (WGS) entry which is preliminary data.</text>
</comment>
<dbReference type="InterPro" id="IPR032466">
    <property type="entry name" value="Metal_Hydrolase"/>
</dbReference>
<name>A0A225NCE3_9RHOB</name>
<dbReference type="SUPFAM" id="SSF51556">
    <property type="entry name" value="Metallo-dependent hydrolases"/>
    <property type="match status" value="1"/>
</dbReference>
<reference evidence="2 3" key="1">
    <citation type="submission" date="2013-04" db="EMBL/GenBank/DDBJ databases">
        <title>Oceanicola sp. 22II1-22F33 Genome Sequencing.</title>
        <authorList>
            <person name="Lai Q."/>
            <person name="Li G."/>
            <person name="Shao Z."/>
        </authorList>
    </citation>
    <scope>NUCLEOTIDE SEQUENCE [LARGE SCALE GENOMIC DNA]</scope>
    <source>
        <strain evidence="2 3">22II1-22F33</strain>
    </source>
</reference>
<evidence type="ECO:0000313" key="3">
    <source>
        <dbReference type="Proteomes" id="UP000215377"/>
    </source>
</evidence>
<feature type="domain" description="Amidohydrolase 3" evidence="1">
    <location>
        <begin position="207"/>
        <end position="356"/>
    </location>
</feature>
<accession>A0A225NCE3</accession>
<dbReference type="PIRSF" id="PIRSF038971">
    <property type="entry name" value="PhnM"/>
    <property type="match status" value="1"/>
</dbReference>
<gene>
    <name evidence="2" type="ORF">ATO3_23740</name>
</gene>
<dbReference type="SUPFAM" id="SSF51338">
    <property type="entry name" value="Composite domain of metallo-dependent hydrolases"/>
    <property type="match status" value="1"/>
</dbReference>
<dbReference type="AlphaFoldDB" id="A0A225NCE3"/>
<organism evidence="2 3">
    <name type="scientific">Marinibacterium profundimaris</name>
    <dbReference type="NCBI Taxonomy" id="1679460"/>
    <lineage>
        <taxon>Bacteria</taxon>
        <taxon>Pseudomonadati</taxon>
        <taxon>Pseudomonadota</taxon>
        <taxon>Alphaproteobacteria</taxon>
        <taxon>Rhodobacterales</taxon>
        <taxon>Paracoccaceae</taxon>
        <taxon>Marinibacterium</taxon>
    </lineage>
</organism>
<dbReference type="PANTHER" id="PTHR43135">
    <property type="entry name" value="ALPHA-D-RIBOSE 1-METHYLPHOSPHONATE 5-TRIPHOSPHATE DIPHOSPHATASE"/>
    <property type="match status" value="1"/>
</dbReference>